<gene>
    <name evidence="1" type="ORF">SITYG_14610</name>
</gene>
<proteinExistence type="predicted"/>
<dbReference type="GeneID" id="93848456"/>
<name>A0AAD1C9K1_STRIT</name>
<reference evidence="1 2" key="1">
    <citation type="journal article" date="2017" name="Infect. Immun.">
        <title>Characterization of the Pathogenicity of Streptococcus intermedius TYG1620 Isolated from a Human Brain Abscess Based on the Complete Genome Sequence with Transcriptome Analysis and Transposon Mutagenesis in a Murine Subcutaneous Abscess Model.</title>
        <authorList>
            <person name="Hasegawa N."/>
            <person name="Sekizuka T."/>
            <person name="Sugi Y."/>
            <person name="Kawakami N."/>
            <person name="Ogasawara Y."/>
            <person name="Kato K."/>
            <person name="Yamashita A."/>
            <person name="Takeuchi F."/>
            <person name="Kuroda M."/>
        </authorList>
    </citation>
    <scope>NUCLEOTIDE SEQUENCE [LARGE SCALE GENOMIC DNA]</scope>
    <source>
        <strain evidence="1 2">TYG1620</strain>
    </source>
</reference>
<organism evidence="1 2">
    <name type="scientific">Streptococcus intermedius</name>
    <dbReference type="NCBI Taxonomy" id="1338"/>
    <lineage>
        <taxon>Bacteria</taxon>
        <taxon>Bacillati</taxon>
        <taxon>Bacillota</taxon>
        <taxon>Bacilli</taxon>
        <taxon>Lactobacillales</taxon>
        <taxon>Streptococcaceae</taxon>
        <taxon>Streptococcus</taxon>
        <taxon>Streptococcus anginosus group</taxon>
    </lineage>
</organism>
<dbReference type="RefSeq" id="WP_006269755.1">
    <property type="nucleotide sequence ID" value="NZ_BHYP01000001.1"/>
</dbReference>
<dbReference type="EMBL" id="AP014880">
    <property type="protein sequence ID" value="BAW17440.1"/>
    <property type="molecule type" value="Genomic_DNA"/>
</dbReference>
<dbReference type="Proteomes" id="UP000217792">
    <property type="component" value="Chromosome"/>
</dbReference>
<evidence type="ECO:0000313" key="1">
    <source>
        <dbReference type="EMBL" id="BAW17440.1"/>
    </source>
</evidence>
<sequence length="49" mass="5854">MVDKENEVFIKEICWSLKDEQNCDLLRKFYLQPKSSALSISYRVKGFRP</sequence>
<evidence type="ECO:0000313" key="2">
    <source>
        <dbReference type="Proteomes" id="UP000217792"/>
    </source>
</evidence>
<dbReference type="AlphaFoldDB" id="A0AAD1C9K1"/>
<protein>
    <submittedName>
        <fullName evidence="1">Uncharacterized protein</fullName>
    </submittedName>
</protein>
<accession>A0AAD1C9K1</accession>